<protein>
    <submittedName>
        <fullName evidence="1">Uncharacterized protein</fullName>
    </submittedName>
</protein>
<dbReference type="HOGENOM" id="CLU_1459157_0_0_4"/>
<name>C0DUU7_EIKCO</name>
<dbReference type="Proteomes" id="UP000005837">
    <property type="component" value="Unassembled WGS sequence"/>
</dbReference>
<comment type="caution">
    <text evidence="1">The sequence shown here is derived from an EMBL/GenBank/DDBJ whole genome shotgun (WGS) entry which is preliminary data.</text>
</comment>
<evidence type="ECO:0000313" key="1">
    <source>
        <dbReference type="EMBL" id="EEG24496.1"/>
    </source>
</evidence>
<gene>
    <name evidence="1" type="ORF">EIKCOROL_01135</name>
</gene>
<dbReference type="AlphaFoldDB" id="C0DUU7"/>
<reference evidence="1 2" key="1">
    <citation type="submission" date="2009-01" db="EMBL/GenBank/DDBJ databases">
        <authorList>
            <person name="Fulton L."/>
            <person name="Clifton S."/>
            <person name="Chinwalla A.T."/>
            <person name="Mitreva M."/>
            <person name="Sodergren E."/>
            <person name="Weinstock G."/>
            <person name="Clifton S."/>
            <person name="Dooling D.J."/>
            <person name="Fulton B."/>
            <person name="Minx P."/>
            <person name="Pepin K.H."/>
            <person name="Johnson M."/>
            <person name="Bhonagiri V."/>
            <person name="Nash W.E."/>
            <person name="Mardis E.R."/>
            <person name="Wilson R.K."/>
        </authorList>
    </citation>
    <scope>NUCLEOTIDE SEQUENCE [LARGE SCALE GENOMIC DNA]</scope>
    <source>
        <strain evidence="1 2">ATCC 23834</strain>
    </source>
</reference>
<sequence length="185" mass="19570">MAHEAEHAFGLVMRLAQIDIEHAEAGGRQDLLQCSTGYGIAPGEAAIHEHVGFGHARKRCFGCADFIPGAGVNDVVAGAAVGLEQHFHQAGGVFFIGLHQIGGHVARRNLAQQLFAVGIAAAPADDAAVRAKRGQTHQNIERRAAEGFAAGEVVPQYFAEAADFHDEAFMVVYLGVGSLPDFGFR</sequence>
<dbReference type="EMBL" id="ACEA01000017">
    <property type="protein sequence ID" value="EEG24496.1"/>
    <property type="molecule type" value="Genomic_DNA"/>
</dbReference>
<accession>C0DUU7</accession>
<organism evidence="1 2">
    <name type="scientific">Eikenella corrodens ATCC 23834</name>
    <dbReference type="NCBI Taxonomy" id="546274"/>
    <lineage>
        <taxon>Bacteria</taxon>
        <taxon>Pseudomonadati</taxon>
        <taxon>Pseudomonadota</taxon>
        <taxon>Betaproteobacteria</taxon>
        <taxon>Neisseriales</taxon>
        <taxon>Neisseriaceae</taxon>
        <taxon>Eikenella</taxon>
    </lineage>
</organism>
<evidence type="ECO:0000313" key="2">
    <source>
        <dbReference type="Proteomes" id="UP000005837"/>
    </source>
</evidence>
<proteinExistence type="predicted"/>